<dbReference type="SMART" id="SM01177">
    <property type="entry name" value="DUF4210"/>
    <property type="match status" value="1"/>
</dbReference>
<evidence type="ECO:0000259" key="3">
    <source>
        <dbReference type="SMART" id="SM01177"/>
    </source>
</evidence>
<accession>A0A9P1I494</accession>
<dbReference type="Pfam" id="PF13889">
    <property type="entry name" value="Chromosome_seg"/>
    <property type="match status" value="1"/>
</dbReference>
<dbReference type="PANTHER" id="PTHR13199:SF11">
    <property type="entry name" value="PROTEIN ATOSSA"/>
    <property type="match status" value="1"/>
</dbReference>
<dbReference type="InterPro" id="IPR033473">
    <property type="entry name" value="Atos-like_C"/>
</dbReference>
<dbReference type="Pfam" id="PF13915">
    <property type="entry name" value="DUF4210"/>
    <property type="match status" value="1"/>
</dbReference>
<dbReference type="InterPro" id="IPR025261">
    <property type="entry name" value="Atos-like_cons_dom"/>
</dbReference>
<feature type="domain" description="Atos-like conserved" evidence="3">
    <location>
        <begin position="120"/>
        <end position="185"/>
    </location>
</feature>
<evidence type="ECO:0000256" key="2">
    <source>
        <dbReference type="SAM" id="MobiDB-lite"/>
    </source>
</evidence>
<evidence type="ECO:0000313" key="5">
    <source>
        <dbReference type="Proteomes" id="UP001152747"/>
    </source>
</evidence>
<sequence length="309" mass="35176">MEDFKGTGAKRKSDKNEEDCMTTIGKIPKIDRNFDATSSLLEKLSRGEKIDLDNLDGIGEGEPKIRTRTTSEYAPTRINLQKQSSFCDKMRSLPTTPTFPAARKRNLSLSSDSTISHRSLLGSFTENALTGRLEPVKILDGFCLQLTASGSQFSSEHLNLPVTVYYFDLNTTGCQFFPAAPVPYLGKCDLLSEYRIPSKGHLQATLFNPQKTVIKMFLTSYDLEKMPANSKSFIRHIWEWKVENSEKSKHLQYLIHYRLQSDRKSRVFLHSDIRILFSQDSTRDALLLPNSNTVNNYQLIDRIEIPKIP</sequence>
<organism evidence="4 5">
    <name type="scientific">Caenorhabditis angaria</name>
    <dbReference type="NCBI Taxonomy" id="860376"/>
    <lineage>
        <taxon>Eukaryota</taxon>
        <taxon>Metazoa</taxon>
        <taxon>Ecdysozoa</taxon>
        <taxon>Nematoda</taxon>
        <taxon>Chromadorea</taxon>
        <taxon>Rhabditida</taxon>
        <taxon>Rhabditina</taxon>
        <taxon>Rhabditomorpha</taxon>
        <taxon>Rhabditoidea</taxon>
        <taxon>Rhabditidae</taxon>
        <taxon>Peloderinae</taxon>
        <taxon>Caenorhabditis</taxon>
    </lineage>
</organism>
<dbReference type="Proteomes" id="UP001152747">
    <property type="component" value="Unassembled WGS sequence"/>
</dbReference>
<reference evidence="4" key="1">
    <citation type="submission" date="2022-11" db="EMBL/GenBank/DDBJ databases">
        <authorList>
            <person name="Kikuchi T."/>
        </authorList>
    </citation>
    <scope>NUCLEOTIDE SEQUENCE</scope>
    <source>
        <strain evidence="4">PS1010</strain>
    </source>
</reference>
<dbReference type="InterPro" id="IPR051506">
    <property type="entry name" value="ATOS_Transcription_Regulators"/>
</dbReference>
<name>A0A9P1I494_9PELO</name>
<dbReference type="EMBL" id="CANHGI010000001">
    <property type="protein sequence ID" value="CAI5437986.1"/>
    <property type="molecule type" value="Genomic_DNA"/>
</dbReference>
<comment type="caution">
    <text evidence="4">The sequence shown here is derived from an EMBL/GenBank/DDBJ whole genome shotgun (WGS) entry which is preliminary data.</text>
</comment>
<comment type="similarity">
    <text evidence="1">Belongs to the ATOS family.</text>
</comment>
<dbReference type="OrthoDB" id="8625101at2759"/>
<protein>
    <recommendedName>
        <fullName evidence="3">Atos-like conserved domain-containing protein</fullName>
    </recommendedName>
</protein>
<proteinExistence type="inferred from homology"/>
<dbReference type="PANTHER" id="PTHR13199">
    <property type="entry name" value="GH03947P"/>
    <property type="match status" value="1"/>
</dbReference>
<dbReference type="AlphaFoldDB" id="A0A9P1I494"/>
<gene>
    <name evidence="4" type="ORF">CAMP_LOCUS623</name>
</gene>
<feature type="region of interest" description="Disordered" evidence="2">
    <location>
        <begin position="1"/>
        <end position="20"/>
    </location>
</feature>
<keyword evidence="5" id="KW-1185">Reference proteome</keyword>
<evidence type="ECO:0000313" key="4">
    <source>
        <dbReference type="EMBL" id="CAI5437986.1"/>
    </source>
</evidence>
<evidence type="ECO:0000256" key="1">
    <source>
        <dbReference type="ARBA" id="ARBA00034497"/>
    </source>
</evidence>